<protein>
    <submittedName>
        <fullName evidence="1">Uncharacterized protein</fullName>
    </submittedName>
</protein>
<dbReference type="EMBL" id="PKPP01010715">
    <property type="protein sequence ID" value="PWA45532.1"/>
    <property type="molecule type" value="Genomic_DNA"/>
</dbReference>
<dbReference type="AlphaFoldDB" id="A0A2U1L959"/>
<evidence type="ECO:0000313" key="1">
    <source>
        <dbReference type="EMBL" id="PWA45532.1"/>
    </source>
</evidence>
<name>A0A2U1L959_ARTAN</name>
<dbReference type="Proteomes" id="UP000245207">
    <property type="component" value="Unassembled WGS sequence"/>
</dbReference>
<reference evidence="1 2" key="1">
    <citation type="journal article" date="2018" name="Mol. Plant">
        <title>The genome of Artemisia annua provides insight into the evolution of Asteraceae family and artemisinin biosynthesis.</title>
        <authorList>
            <person name="Shen Q."/>
            <person name="Zhang L."/>
            <person name="Liao Z."/>
            <person name="Wang S."/>
            <person name="Yan T."/>
            <person name="Shi P."/>
            <person name="Liu M."/>
            <person name="Fu X."/>
            <person name="Pan Q."/>
            <person name="Wang Y."/>
            <person name="Lv Z."/>
            <person name="Lu X."/>
            <person name="Zhang F."/>
            <person name="Jiang W."/>
            <person name="Ma Y."/>
            <person name="Chen M."/>
            <person name="Hao X."/>
            <person name="Li L."/>
            <person name="Tang Y."/>
            <person name="Lv G."/>
            <person name="Zhou Y."/>
            <person name="Sun X."/>
            <person name="Brodelius P.E."/>
            <person name="Rose J.K.C."/>
            <person name="Tang K."/>
        </authorList>
    </citation>
    <scope>NUCLEOTIDE SEQUENCE [LARGE SCALE GENOMIC DNA]</scope>
    <source>
        <strain evidence="2">cv. Huhao1</strain>
        <tissue evidence="1">Leaf</tissue>
    </source>
</reference>
<comment type="caution">
    <text evidence="1">The sequence shown here is derived from an EMBL/GenBank/DDBJ whole genome shotgun (WGS) entry which is preliminary data.</text>
</comment>
<accession>A0A2U1L959</accession>
<organism evidence="1 2">
    <name type="scientific">Artemisia annua</name>
    <name type="common">Sweet wormwood</name>
    <dbReference type="NCBI Taxonomy" id="35608"/>
    <lineage>
        <taxon>Eukaryota</taxon>
        <taxon>Viridiplantae</taxon>
        <taxon>Streptophyta</taxon>
        <taxon>Embryophyta</taxon>
        <taxon>Tracheophyta</taxon>
        <taxon>Spermatophyta</taxon>
        <taxon>Magnoliopsida</taxon>
        <taxon>eudicotyledons</taxon>
        <taxon>Gunneridae</taxon>
        <taxon>Pentapetalae</taxon>
        <taxon>asterids</taxon>
        <taxon>campanulids</taxon>
        <taxon>Asterales</taxon>
        <taxon>Asteraceae</taxon>
        <taxon>Asteroideae</taxon>
        <taxon>Anthemideae</taxon>
        <taxon>Artemisiinae</taxon>
        <taxon>Artemisia</taxon>
    </lineage>
</organism>
<dbReference type="InterPro" id="IPR015422">
    <property type="entry name" value="PyrdxlP-dep_Trfase_small"/>
</dbReference>
<evidence type="ECO:0000313" key="2">
    <source>
        <dbReference type="Proteomes" id="UP000245207"/>
    </source>
</evidence>
<dbReference type="OrthoDB" id="2017266at2759"/>
<sequence length="198" mass="22028">MGVVAGSVEGHVAWKYFNPSNHIHDRNYNVFVSGTNDSYVTLRNAPSKKRVCENRFCAEVTWRVVVQPSVSNIGILFIVAALLEIRKLSDVEFVEELIKQVGVAAIPGFAFCKGDATLRFAFFELTRVDEQRMKIIEMVGAQKNVDMLGDAKDDAPCKEALNAIIVLARVVLDFSQAIHAAEKRQADLDAHIIPKRRG</sequence>
<keyword evidence="2" id="KW-1185">Reference proteome</keyword>
<gene>
    <name evidence="1" type="ORF">CTI12_AA514400</name>
</gene>
<dbReference type="Gene3D" id="3.90.1150.10">
    <property type="entry name" value="Aspartate Aminotransferase, domain 1"/>
    <property type="match status" value="1"/>
</dbReference>
<proteinExistence type="predicted"/>